<evidence type="ECO:0000313" key="9">
    <source>
        <dbReference type="Proteomes" id="UP000294257"/>
    </source>
</evidence>
<dbReference type="PANTHER" id="PTHR46696">
    <property type="entry name" value="P450, PUTATIVE (EUROFUNG)-RELATED"/>
    <property type="match status" value="1"/>
</dbReference>
<evidence type="ECO:0000256" key="6">
    <source>
        <dbReference type="ARBA" id="ARBA00023033"/>
    </source>
</evidence>
<dbReference type="GO" id="GO:0020037">
    <property type="term" value="F:heme binding"/>
    <property type="evidence" value="ECO:0007669"/>
    <property type="project" value="InterPro"/>
</dbReference>
<dbReference type="Proteomes" id="UP000294257">
    <property type="component" value="Unassembled WGS sequence"/>
</dbReference>
<sequence>MSTVTNAIKGFATRAATRTLATLGDQMAKLYLAPPDPWPVYRAIRDRGPVYRSRMGYTAVSSHELCARVLRGPGFGVRDSAGRLTEEQMIPVGSVPSLLELDPPDHGKLRRLVAPAFRPKLINEYRPRIEETTGRLLDKIDGPFDLMSDFATPLPITVISELLGIPEDSRARFADYGKLAGQALDGQLTARQQVDLEKAIAALNDLFSELMAQRRVDPGNDVISVLVQAVDGDKITADELLSTCQLLLIAGFETTVNLIGNAVFHLGRNPAQWALLRERPELAAGAVEETLRYEPPVPITGRVSQTEVELAGERLPADTPVLTMLATANRDSSVYPEPDRFDITREGGPEHFAFSSGVHYCLGAQLARIEGEIALRALAERFPDLRPVGTPVLRPSASIRGFVRFPVEVGVRGSGVLRSS</sequence>
<organism evidence="8 9">
    <name type="scientific">Herbihabitans rhizosphaerae</name>
    <dbReference type="NCBI Taxonomy" id="1872711"/>
    <lineage>
        <taxon>Bacteria</taxon>
        <taxon>Bacillati</taxon>
        <taxon>Actinomycetota</taxon>
        <taxon>Actinomycetes</taxon>
        <taxon>Pseudonocardiales</taxon>
        <taxon>Pseudonocardiaceae</taxon>
        <taxon>Herbihabitans</taxon>
    </lineage>
</organism>
<dbReference type="GO" id="GO:0036199">
    <property type="term" value="F:cholest-4-en-3-one 26-monooxygenase activity"/>
    <property type="evidence" value="ECO:0007669"/>
    <property type="project" value="TreeGrafter"/>
</dbReference>
<reference evidence="8 9" key="1">
    <citation type="submission" date="2019-02" db="EMBL/GenBank/DDBJ databases">
        <title>Genomic Encyclopedia of Type Strains, Phase IV (KMG-IV): sequencing the most valuable type-strain genomes for metagenomic binning, comparative biology and taxonomic classification.</title>
        <authorList>
            <person name="Goeker M."/>
        </authorList>
    </citation>
    <scope>NUCLEOTIDE SEQUENCE [LARGE SCALE GENOMIC DNA]</scope>
    <source>
        <strain evidence="8 9">DSM 101727</strain>
    </source>
</reference>
<name>A0A4Q7L5Z2_9PSEU</name>
<keyword evidence="9" id="KW-1185">Reference proteome</keyword>
<keyword evidence="2 7" id="KW-0349">Heme</keyword>
<evidence type="ECO:0000256" key="4">
    <source>
        <dbReference type="ARBA" id="ARBA00023002"/>
    </source>
</evidence>
<dbReference type="CDD" id="cd20625">
    <property type="entry name" value="CYP164-like"/>
    <property type="match status" value="1"/>
</dbReference>
<dbReference type="PRINTS" id="PR00385">
    <property type="entry name" value="P450"/>
</dbReference>
<dbReference type="GO" id="GO:0006707">
    <property type="term" value="P:cholesterol catabolic process"/>
    <property type="evidence" value="ECO:0007669"/>
    <property type="project" value="TreeGrafter"/>
</dbReference>
<keyword evidence="4 7" id="KW-0560">Oxidoreductase</keyword>
<dbReference type="InterPro" id="IPR002397">
    <property type="entry name" value="Cyt_P450_B"/>
</dbReference>
<dbReference type="Gene3D" id="1.10.630.10">
    <property type="entry name" value="Cytochrome P450"/>
    <property type="match status" value="1"/>
</dbReference>
<dbReference type="FunFam" id="1.10.630.10:FF:000018">
    <property type="entry name" value="Cytochrome P450 monooxygenase"/>
    <property type="match status" value="1"/>
</dbReference>
<evidence type="ECO:0000313" key="8">
    <source>
        <dbReference type="EMBL" id="RZS44666.1"/>
    </source>
</evidence>
<keyword evidence="3 7" id="KW-0479">Metal-binding</keyword>
<comment type="caution">
    <text evidence="8">The sequence shown here is derived from an EMBL/GenBank/DDBJ whole genome shotgun (WGS) entry which is preliminary data.</text>
</comment>
<evidence type="ECO:0000256" key="1">
    <source>
        <dbReference type="ARBA" id="ARBA00010617"/>
    </source>
</evidence>
<evidence type="ECO:0000256" key="3">
    <source>
        <dbReference type="ARBA" id="ARBA00022723"/>
    </source>
</evidence>
<gene>
    <name evidence="8" type="ORF">EV193_101542</name>
</gene>
<dbReference type="GO" id="GO:0005506">
    <property type="term" value="F:iron ion binding"/>
    <property type="evidence" value="ECO:0007669"/>
    <property type="project" value="InterPro"/>
</dbReference>
<dbReference type="AlphaFoldDB" id="A0A4Q7L5Z2"/>
<evidence type="ECO:0000256" key="5">
    <source>
        <dbReference type="ARBA" id="ARBA00023004"/>
    </source>
</evidence>
<evidence type="ECO:0000256" key="7">
    <source>
        <dbReference type="RuleBase" id="RU000461"/>
    </source>
</evidence>
<dbReference type="OrthoDB" id="4156795at2"/>
<comment type="similarity">
    <text evidence="1 7">Belongs to the cytochrome P450 family.</text>
</comment>
<dbReference type="SUPFAM" id="SSF48264">
    <property type="entry name" value="Cytochrome P450"/>
    <property type="match status" value="1"/>
</dbReference>
<accession>A0A4Q7L5Z2</accession>
<dbReference type="InterPro" id="IPR017972">
    <property type="entry name" value="Cyt_P450_CS"/>
</dbReference>
<dbReference type="InterPro" id="IPR036396">
    <property type="entry name" value="Cyt_P450_sf"/>
</dbReference>
<dbReference type="PRINTS" id="PR00359">
    <property type="entry name" value="BP450"/>
</dbReference>
<evidence type="ECO:0008006" key="10">
    <source>
        <dbReference type="Google" id="ProtNLM"/>
    </source>
</evidence>
<dbReference type="PANTHER" id="PTHR46696:SF4">
    <property type="entry name" value="BIOTIN BIOSYNTHESIS CYTOCHROME P450"/>
    <property type="match status" value="1"/>
</dbReference>
<dbReference type="EMBL" id="SGWQ01000001">
    <property type="protein sequence ID" value="RZS44666.1"/>
    <property type="molecule type" value="Genomic_DNA"/>
</dbReference>
<keyword evidence="6 7" id="KW-0503">Monooxygenase</keyword>
<dbReference type="InterPro" id="IPR001128">
    <property type="entry name" value="Cyt_P450"/>
</dbReference>
<dbReference type="Pfam" id="PF00067">
    <property type="entry name" value="p450"/>
    <property type="match status" value="1"/>
</dbReference>
<keyword evidence="5 7" id="KW-0408">Iron</keyword>
<dbReference type="PROSITE" id="PS00086">
    <property type="entry name" value="CYTOCHROME_P450"/>
    <property type="match status" value="1"/>
</dbReference>
<protein>
    <recommendedName>
        <fullName evidence="10">Cytochrome P450</fullName>
    </recommendedName>
</protein>
<dbReference type="RefSeq" id="WP_130342320.1">
    <property type="nucleotide sequence ID" value="NZ_SGWQ01000001.1"/>
</dbReference>
<evidence type="ECO:0000256" key="2">
    <source>
        <dbReference type="ARBA" id="ARBA00022617"/>
    </source>
</evidence>
<dbReference type="GO" id="GO:0008395">
    <property type="term" value="F:steroid hydroxylase activity"/>
    <property type="evidence" value="ECO:0007669"/>
    <property type="project" value="TreeGrafter"/>
</dbReference>
<proteinExistence type="inferred from homology"/>